<protein>
    <submittedName>
        <fullName evidence="1">Uncharacterized protein</fullName>
    </submittedName>
</protein>
<dbReference type="AlphaFoldDB" id="A0A4R8GXV2"/>
<evidence type="ECO:0000313" key="1">
    <source>
        <dbReference type="EMBL" id="TDX51150.1"/>
    </source>
</evidence>
<dbReference type="STRING" id="926561.GCA_000379025_02894"/>
<dbReference type="SUPFAM" id="SSF50998">
    <property type="entry name" value="Quinoprotein alcohol dehydrogenase-like"/>
    <property type="match status" value="1"/>
</dbReference>
<organism evidence="1 2">
    <name type="scientific">Orenia marismortui</name>
    <dbReference type="NCBI Taxonomy" id="46469"/>
    <lineage>
        <taxon>Bacteria</taxon>
        <taxon>Bacillati</taxon>
        <taxon>Bacillota</taxon>
        <taxon>Clostridia</taxon>
        <taxon>Halanaerobiales</taxon>
        <taxon>Halobacteroidaceae</taxon>
        <taxon>Orenia</taxon>
    </lineage>
</organism>
<keyword evidence="2" id="KW-1185">Reference proteome</keyword>
<dbReference type="EMBL" id="SOEG01000015">
    <property type="protein sequence ID" value="TDX51150.1"/>
    <property type="molecule type" value="Genomic_DNA"/>
</dbReference>
<comment type="caution">
    <text evidence="1">The sequence shown here is derived from an EMBL/GenBank/DDBJ whole genome shotgun (WGS) entry which is preliminary data.</text>
</comment>
<accession>A0A4R8GXV2</accession>
<dbReference type="Proteomes" id="UP000295832">
    <property type="component" value="Unassembled WGS sequence"/>
</dbReference>
<dbReference type="InterPro" id="IPR011047">
    <property type="entry name" value="Quinoprotein_ADH-like_sf"/>
</dbReference>
<proteinExistence type="predicted"/>
<gene>
    <name evidence="1" type="ORF">C7959_11526</name>
</gene>
<name>A0A4R8GXV2_9FIRM</name>
<dbReference type="RefSeq" id="WP_018250029.1">
    <property type="nucleotide sequence ID" value="NZ_SOEG01000015.1"/>
</dbReference>
<sequence length="322" mass="37582">MKGFLNVFLIILIILIIPCQISAKGIEVLWQKKMDEGYLGDFKLANNGTIVFLYKKDVLDKVVDLVGSDKGGYYFWYNRNINKITDYKVSPTGSNIVYTYLQKKQVGYRPVVVLVNKGQELWEVYGGESNFFSPDEERILSVSEGEYFRGVYLYDDAGNIIWKEDKLALKAGKPDNERYIYGVSDSWVYFIDIKLDKIERYSYDKKIILHSFDLINNKIFIYDGDSIICFERGKGKVWQLPLEEEVYKLRIDSENRNIHAYSTEKKFVISYDGMTVYNQKNKEEEIIKSIINSDVKYSFSKNLNYLATFKKKILTLYRIGGE</sequence>
<evidence type="ECO:0000313" key="2">
    <source>
        <dbReference type="Proteomes" id="UP000295832"/>
    </source>
</evidence>
<reference evidence="1 2" key="1">
    <citation type="submission" date="2019-03" db="EMBL/GenBank/DDBJ databases">
        <title>Subsurface microbial communities from deep shales in Ohio and West Virginia, USA.</title>
        <authorList>
            <person name="Wrighton K."/>
        </authorList>
    </citation>
    <scope>NUCLEOTIDE SEQUENCE [LARGE SCALE GENOMIC DNA]</scope>
    <source>
        <strain evidence="1 2">MSL 6dP</strain>
    </source>
</reference>